<dbReference type="InterPro" id="IPR001314">
    <property type="entry name" value="Peptidase_S1A"/>
</dbReference>
<keyword evidence="2" id="KW-1015">Disulfide bond</keyword>
<dbReference type="OrthoDB" id="3657335at2"/>
<comment type="similarity">
    <text evidence="1">Belongs to the peptidase S1 family.</text>
</comment>
<dbReference type="GO" id="GO:0004252">
    <property type="term" value="F:serine-type endopeptidase activity"/>
    <property type="evidence" value="ECO:0007669"/>
    <property type="project" value="InterPro"/>
</dbReference>
<dbReference type="RefSeq" id="WP_093605529.1">
    <property type="nucleotide sequence ID" value="NZ_FOYL01000017.1"/>
</dbReference>
<dbReference type="PROSITE" id="PS00134">
    <property type="entry name" value="TRYPSIN_HIS"/>
    <property type="match status" value="1"/>
</dbReference>
<dbReference type="InterPro" id="IPR001254">
    <property type="entry name" value="Trypsin_dom"/>
</dbReference>
<dbReference type="Proteomes" id="UP000198583">
    <property type="component" value="Unassembled WGS sequence"/>
</dbReference>
<dbReference type="InterPro" id="IPR009003">
    <property type="entry name" value="Peptidase_S1_PA"/>
</dbReference>
<gene>
    <name evidence="4" type="ORF">SAMN04488564_1174</name>
</gene>
<evidence type="ECO:0000313" key="4">
    <source>
        <dbReference type="EMBL" id="SFR29080.1"/>
    </source>
</evidence>
<dbReference type="InterPro" id="IPR043504">
    <property type="entry name" value="Peptidase_S1_PA_chymotrypsin"/>
</dbReference>
<evidence type="ECO:0000256" key="2">
    <source>
        <dbReference type="ARBA" id="ARBA00023157"/>
    </source>
</evidence>
<feature type="domain" description="Peptidase S1" evidence="3">
    <location>
        <begin position="98"/>
        <end position="312"/>
    </location>
</feature>
<protein>
    <submittedName>
        <fullName evidence="4">Trypsin</fullName>
    </submittedName>
</protein>
<evidence type="ECO:0000313" key="5">
    <source>
        <dbReference type="Proteomes" id="UP000198583"/>
    </source>
</evidence>
<dbReference type="Gene3D" id="2.40.10.10">
    <property type="entry name" value="Trypsin-like serine proteases"/>
    <property type="match status" value="1"/>
</dbReference>
<dbReference type="STRING" id="84724.SAMN04488564_1174"/>
<dbReference type="PROSITE" id="PS50240">
    <property type="entry name" value="TRYPSIN_DOM"/>
    <property type="match status" value="1"/>
</dbReference>
<accession>A0A1I6FGL3</accession>
<dbReference type="EMBL" id="FOYL01000017">
    <property type="protein sequence ID" value="SFR29080.1"/>
    <property type="molecule type" value="Genomic_DNA"/>
</dbReference>
<dbReference type="Pfam" id="PF00089">
    <property type="entry name" value="Trypsin"/>
    <property type="match status" value="1"/>
</dbReference>
<dbReference type="SMART" id="SM00020">
    <property type="entry name" value="Tryp_SPc"/>
    <property type="match status" value="1"/>
</dbReference>
<name>A0A1I6FGL3_9PSEU</name>
<evidence type="ECO:0000259" key="3">
    <source>
        <dbReference type="PROSITE" id="PS50240"/>
    </source>
</evidence>
<dbReference type="GO" id="GO:0006508">
    <property type="term" value="P:proteolysis"/>
    <property type="evidence" value="ECO:0007669"/>
    <property type="project" value="InterPro"/>
</dbReference>
<dbReference type="AlphaFoldDB" id="A0A1I6FGL3"/>
<dbReference type="PANTHER" id="PTHR24276">
    <property type="entry name" value="POLYSERASE-RELATED"/>
    <property type="match status" value="1"/>
</dbReference>
<sequence length="315" mass="33218">MTALSDHLAATAELARSIAGADDAKFAVVYHSLANQVASLSEGDLGRNVAQVRDQLVAARQDNRRAAVGDDDDAEASVLFDRVYLENLSAAGESKAFIVGGEPTADFPECVAVGATNRWCCSGILVAPNVVVTAAHCIGACSSRVFFGTDVRFPKDGRIVNVSQSVKHPGYDKRVNDIAVLILSEPVTDVEPRKMAQAPPAVPSVRLAGYGNTDTAGRRGYGQRRRVDVPMASQDPRFGADPALEFVAGSPMLDRDSCTGDSGGPAYVWSGQEWLLAGVTSRATASSVRPCGDGGIYSRVDVHAAWVRSVPGGLW</sequence>
<keyword evidence="5" id="KW-1185">Reference proteome</keyword>
<evidence type="ECO:0000256" key="1">
    <source>
        <dbReference type="ARBA" id="ARBA00007664"/>
    </source>
</evidence>
<dbReference type="PRINTS" id="PR00722">
    <property type="entry name" value="CHYMOTRYPSIN"/>
</dbReference>
<proteinExistence type="inferred from homology"/>
<dbReference type="InterPro" id="IPR018114">
    <property type="entry name" value="TRYPSIN_HIS"/>
</dbReference>
<dbReference type="SUPFAM" id="SSF50494">
    <property type="entry name" value="Trypsin-like serine proteases"/>
    <property type="match status" value="1"/>
</dbReference>
<dbReference type="InterPro" id="IPR050430">
    <property type="entry name" value="Peptidase_S1"/>
</dbReference>
<reference evidence="5" key="1">
    <citation type="submission" date="2016-10" db="EMBL/GenBank/DDBJ databases">
        <authorList>
            <person name="Varghese N."/>
            <person name="Submissions S."/>
        </authorList>
    </citation>
    <scope>NUCLEOTIDE SEQUENCE [LARGE SCALE GENOMIC DNA]</scope>
    <source>
        <strain evidence="5">DSM 44232</strain>
    </source>
</reference>
<dbReference type="PANTHER" id="PTHR24276:SF98">
    <property type="entry name" value="FI18310P1-RELATED"/>
    <property type="match status" value="1"/>
</dbReference>
<organism evidence="4 5">
    <name type="scientific">Lentzea waywayandensis</name>
    <dbReference type="NCBI Taxonomy" id="84724"/>
    <lineage>
        <taxon>Bacteria</taxon>
        <taxon>Bacillati</taxon>
        <taxon>Actinomycetota</taxon>
        <taxon>Actinomycetes</taxon>
        <taxon>Pseudonocardiales</taxon>
        <taxon>Pseudonocardiaceae</taxon>
        <taxon>Lentzea</taxon>
    </lineage>
</organism>